<dbReference type="InterPro" id="IPR007278">
    <property type="entry name" value="DUF397"/>
</dbReference>
<keyword evidence="3" id="KW-1185">Reference proteome</keyword>
<organism evidence="2 3">
    <name type="scientific">Actinomadura alba</name>
    <dbReference type="NCBI Taxonomy" id="406431"/>
    <lineage>
        <taxon>Bacteria</taxon>
        <taxon>Bacillati</taxon>
        <taxon>Actinomycetota</taxon>
        <taxon>Actinomycetes</taxon>
        <taxon>Streptosporangiales</taxon>
        <taxon>Thermomonosporaceae</taxon>
        <taxon>Actinomadura</taxon>
    </lineage>
</organism>
<dbReference type="Proteomes" id="UP000805614">
    <property type="component" value="Unassembled WGS sequence"/>
</dbReference>
<proteinExistence type="predicted"/>
<evidence type="ECO:0000313" key="3">
    <source>
        <dbReference type="Proteomes" id="UP000805614"/>
    </source>
</evidence>
<sequence>MNNPTWRKSTCSDGSGNDCVEAARLPGAVGLRDSKNPDAGHLTITPAAFAELLNRIQTGELDL</sequence>
<dbReference type="Pfam" id="PF04149">
    <property type="entry name" value="DUF397"/>
    <property type="match status" value="1"/>
</dbReference>
<comment type="caution">
    <text evidence="2">The sequence shown here is derived from an EMBL/GenBank/DDBJ whole genome shotgun (WGS) entry which is preliminary data.</text>
</comment>
<evidence type="ECO:0000259" key="1">
    <source>
        <dbReference type="Pfam" id="PF04149"/>
    </source>
</evidence>
<evidence type="ECO:0000313" key="2">
    <source>
        <dbReference type="EMBL" id="MBC6467441.1"/>
    </source>
</evidence>
<gene>
    <name evidence="2" type="ORF">HKK74_18360</name>
</gene>
<dbReference type="EMBL" id="JABVEC010000013">
    <property type="protein sequence ID" value="MBC6467441.1"/>
    <property type="molecule type" value="Genomic_DNA"/>
</dbReference>
<reference evidence="2 3" key="1">
    <citation type="submission" date="2020-06" db="EMBL/GenBank/DDBJ databases">
        <title>Actinomadura xiongansis sp. nov., isolated from soil of Baiyangdian.</title>
        <authorList>
            <person name="Zhang X."/>
        </authorList>
    </citation>
    <scope>NUCLEOTIDE SEQUENCE [LARGE SCALE GENOMIC DNA]</scope>
    <source>
        <strain evidence="2 3">HBUM206468</strain>
    </source>
</reference>
<dbReference type="RefSeq" id="WP_187244461.1">
    <property type="nucleotide sequence ID" value="NZ_BAAAOK010000004.1"/>
</dbReference>
<accession>A0ABR7LRQ5</accession>
<feature type="domain" description="DUF397" evidence="1">
    <location>
        <begin position="5"/>
        <end position="56"/>
    </location>
</feature>
<name>A0ABR7LRQ5_9ACTN</name>
<protein>
    <submittedName>
        <fullName evidence="2">DUF397 domain-containing protein</fullName>
    </submittedName>
</protein>